<gene>
    <name evidence="1" type="ORF">LJD61_14825</name>
</gene>
<evidence type="ECO:0000313" key="2">
    <source>
        <dbReference type="Proteomes" id="UP001651880"/>
    </source>
</evidence>
<protein>
    <submittedName>
        <fullName evidence="1">DUF503 domain-containing protein</fullName>
    </submittedName>
</protein>
<dbReference type="PANTHER" id="PTHR36441">
    <property type="entry name" value="HYPOTHETICAL CYTOSOLIC PROTEIN"/>
    <property type="match status" value="1"/>
</dbReference>
<dbReference type="Proteomes" id="UP001651880">
    <property type="component" value="Unassembled WGS sequence"/>
</dbReference>
<dbReference type="EMBL" id="JAJEKE010000015">
    <property type="protein sequence ID" value="MCQ1530813.1"/>
    <property type="molecule type" value="Genomic_DNA"/>
</dbReference>
<sequence length="93" mass="10559">MIIASGRIYLYAGWVHSLKEKRMVVKSIIDKVRHRFNVSIAEIENLDMHQSIVIGIACVSNSSKHSNSCIQNVIDFIEQNTDAVLESFQIEIL</sequence>
<dbReference type="Pfam" id="PF04456">
    <property type="entry name" value="DUF503"/>
    <property type="match status" value="1"/>
</dbReference>
<proteinExistence type="predicted"/>
<name>A0ABT1NHQ3_9FIRM</name>
<evidence type="ECO:0000313" key="1">
    <source>
        <dbReference type="EMBL" id="MCQ1530813.1"/>
    </source>
</evidence>
<organism evidence="1 2">
    <name type="scientific">Lutispora saccharofermentans</name>
    <dbReference type="NCBI Taxonomy" id="3024236"/>
    <lineage>
        <taxon>Bacteria</taxon>
        <taxon>Bacillati</taxon>
        <taxon>Bacillota</taxon>
        <taxon>Clostridia</taxon>
        <taxon>Lutisporales</taxon>
        <taxon>Lutisporaceae</taxon>
        <taxon>Lutispora</taxon>
    </lineage>
</organism>
<dbReference type="SUPFAM" id="SSF103007">
    <property type="entry name" value="Hypothetical protein TT1725"/>
    <property type="match status" value="1"/>
</dbReference>
<dbReference type="InterPro" id="IPR036746">
    <property type="entry name" value="TT1725-like_sf"/>
</dbReference>
<dbReference type="RefSeq" id="WP_255228335.1">
    <property type="nucleotide sequence ID" value="NZ_JAJEKE010000015.1"/>
</dbReference>
<accession>A0ABT1NHQ3</accession>
<comment type="caution">
    <text evidence="1">The sequence shown here is derived from an EMBL/GenBank/DDBJ whole genome shotgun (WGS) entry which is preliminary data.</text>
</comment>
<dbReference type="PANTHER" id="PTHR36441:SF1">
    <property type="entry name" value="DUF503 DOMAIN-CONTAINING PROTEIN"/>
    <property type="match status" value="1"/>
</dbReference>
<dbReference type="Gene3D" id="3.30.70.1120">
    <property type="entry name" value="TT1725-like"/>
    <property type="match status" value="1"/>
</dbReference>
<dbReference type="InterPro" id="IPR007546">
    <property type="entry name" value="DUF503"/>
</dbReference>
<reference evidence="1 2" key="1">
    <citation type="submission" date="2021-10" db="EMBL/GenBank/DDBJ databases">
        <title>Lutispora strain m25 sp. nov., a thermophilic, non-spore-forming bacterium isolated from a lab-scale methanogenic bioreactor digesting anaerobic sludge.</title>
        <authorList>
            <person name="El Houari A."/>
            <person name="Mcdonald J."/>
        </authorList>
    </citation>
    <scope>NUCLEOTIDE SEQUENCE [LARGE SCALE GENOMIC DNA]</scope>
    <source>
        <strain evidence="2">m25</strain>
    </source>
</reference>
<keyword evidence="2" id="KW-1185">Reference proteome</keyword>